<accession>A5AGQ8</accession>
<dbReference type="Pfam" id="PF07727">
    <property type="entry name" value="RVT_2"/>
    <property type="match status" value="1"/>
</dbReference>
<feature type="domain" description="Retrovirus-related Pol polyprotein from transposon TNT 1-94-like beta-barrel" evidence="2">
    <location>
        <begin position="100"/>
        <end position="153"/>
    </location>
</feature>
<dbReference type="AlphaFoldDB" id="A5AGQ8"/>
<evidence type="ECO:0000259" key="2">
    <source>
        <dbReference type="Pfam" id="PF22936"/>
    </source>
</evidence>
<name>A5AGQ8_VITVI</name>
<gene>
    <name evidence="3" type="ORF">VITISV_035920</name>
</gene>
<dbReference type="InterPro" id="IPR054722">
    <property type="entry name" value="PolX-like_BBD"/>
</dbReference>
<evidence type="ECO:0000259" key="1">
    <source>
        <dbReference type="Pfam" id="PF07727"/>
    </source>
</evidence>
<dbReference type="EMBL" id="AM426420">
    <property type="protein sequence ID" value="CAN64533.1"/>
    <property type="molecule type" value="Genomic_DNA"/>
</dbReference>
<evidence type="ECO:0000313" key="3">
    <source>
        <dbReference type="EMBL" id="CAN64533.1"/>
    </source>
</evidence>
<protein>
    <submittedName>
        <fullName evidence="3">Uncharacterized protein</fullName>
    </submittedName>
</protein>
<organism evidence="3">
    <name type="scientific">Vitis vinifera</name>
    <name type="common">Grape</name>
    <dbReference type="NCBI Taxonomy" id="29760"/>
    <lineage>
        <taxon>Eukaryota</taxon>
        <taxon>Viridiplantae</taxon>
        <taxon>Streptophyta</taxon>
        <taxon>Embryophyta</taxon>
        <taxon>Tracheophyta</taxon>
        <taxon>Spermatophyta</taxon>
        <taxon>Magnoliopsida</taxon>
        <taxon>eudicotyledons</taxon>
        <taxon>Gunneridae</taxon>
        <taxon>Pentapetalae</taxon>
        <taxon>rosids</taxon>
        <taxon>Vitales</taxon>
        <taxon>Vitaceae</taxon>
        <taxon>Viteae</taxon>
        <taxon>Vitis</taxon>
    </lineage>
</organism>
<dbReference type="InterPro" id="IPR013103">
    <property type="entry name" value="RVT_2"/>
</dbReference>
<feature type="domain" description="Reverse transcriptase Ty1/copia-type" evidence="1">
    <location>
        <begin position="180"/>
        <end position="231"/>
    </location>
</feature>
<proteinExistence type="predicted"/>
<dbReference type="Pfam" id="PF22936">
    <property type="entry name" value="Pol_BBD"/>
    <property type="match status" value="1"/>
</dbReference>
<reference evidence="3" key="1">
    <citation type="journal article" date="2007" name="PLoS ONE">
        <title>The first genome sequence of an elite grapevine cultivar (Pinot noir Vitis vinifera L.): coping with a highly heterozygous genome.</title>
        <authorList>
            <person name="Velasco R."/>
            <person name="Zharkikh A."/>
            <person name="Troggio M."/>
            <person name="Cartwright D.A."/>
            <person name="Cestaro A."/>
            <person name="Pruss D."/>
            <person name="Pindo M."/>
            <person name="FitzGerald L.M."/>
            <person name="Vezzulli S."/>
            <person name="Reid J."/>
            <person name="Malacarne G."/>
            <person name="Iliev D."/>
            <person name="Coppola G."/>
            <person name="Wardell B."/>
            <person name="Micheletti D."/>
            <person name="Macalma T."/>
            <person name="Facci M."/>
            <person name="Mitchell J.T."/>
            <person name="Perazzolli M."/>
            <person name="Eldredge G."/>
            <person name="Gatto P."/>
            <person name="Oyzerski R."/>
            <person name="Moretto M."/>
            <person name="Gutin N."/>
            <person name="Stefanini M."/>
            <person name="Chen Y."/>
            <person name="Segala C."/>
            <person name="Davenport C."/>
            <person name="Dematte L."/>
            <person name="Mraz A."/>
            <person name="Battilana J."/>
            <person name="Stormo K."/>
            <person name="Costa F."/>
            <person name="Tao Q."/>
            <person name="Si-Ammour A."/>
            <person name="Harkins T."/>
            <person name="Lackey A."/>
            <person name="Perbost C."/>
            <person name="Taillon B."/>
            <person name="Stella A."/>
            <person name="Solovyev V."/>
            <person name="Fawcett J.A."/>
            <person name="Sterck L."/>
            <person name="Vandepoele K."/>
            <person name="Grando S.M."/>
            <person name="Toppo S."/>
            <person name="Moser C."/>
            <person name="Lanchbury J."/>
            <person name="Bogden R."/>
            <person name="Skolnick M."/>
            <person name="Sgaramella V."/>
            <person name="Bhatnagar S.K."/>
            <person name="Fontana P."/>
            <person name="Gutin A."/>
            <person name="Van de Peer Y."/>
            <person name="Salamini F."/>
            <person name="Viola R."/>
        </authorList>
    </citation>
    <scope>NUCLEOTIDE SEQUENCE</scope>
</reference>
<sequence length="297" mass="33798">MLTKAPYPSFNQFVLAFQGHKQTLSLHCEEEKTYIQYAQAFFKQRGRGQNGRGKRFNSQFDYSYQKEDLPQSLAAIKLNDEHDPSFYVDFRATARVTNDTSNDIIFVGNGNALPISHVGDAYVSTKEGKFKLNDMLVVPHLKKNLLSVGKSTSDNSCTSEFTSFDFVVKGQNKKIIERRPPSINIVDSKWIYHIKTKEDGTIDRFKACLVAKGFSQISRVDYAETFSPVVRPITISKHIERKYHLIREIVMKVVVVVEKITFAENLADPFMKTLSTRVFNGHKDNLGVRCVPNMLLG</sequence>